<keyword evidence="2" id="KW-0472">Membrane</keyword>
<feature type="compositionally biased region" description="Polar residues" evidence="1">
    <location>
        <begin position="96"/>
        <end position="106"/>
    </location>
</feature>
<evidence type="ECO:0000313" key="3">
    <source>
        <dbReference type="EMBL" id="AIA85293.1"/>
    </source>
</evidence>
<feature type="region of interest" description="Disordered" evidence="1">
    <location>
        <begin position="93"/>
        <end position="125"/>
    </location>
</feature>
<accession>A0A060BLZ9</accession>
<organism evidence="3">
    <name type="scientific">uncultured Kineococcus sp</name>
    <dbReference type="NCBI Taxonomy" id="337219"/>
    <lineage>
        <taxon>Bacteria</taxon>
        <taxon>Bacillati</taxon>
        <taxon>Actinomycetota</taxon>
        <taxon>Actinomycetes</taxon>
        <taxon>Kineosporiales</taxon>
        <taxon>Kineosporiaceae</taxon>
        <taxon>Kineococcus</taxon>
        <taxon>environmental samples</taxon>
    </lineage>
</organism>
<dbReference type="EMBL" id="KF118034">
    <property type="protein sequence ID" value="AIA85293.1"/>
    <property type="molecule type" value="Genomic_DNA"/>
</dbReference>
<reference evidence="3" key="1">
    <citation type="journal article" date="2013" name="Environ. Microbiol.">
        <title>Seasonally variable intestinal metagenomes of the red palm weevil (Rhynchophorus ferrugineus).</title>
        <authorList>
            <person name="Jia S."/>
            <person name="Zhang X."/>
            <person name="Zhang G."/>
            <person name="Yin A."/>
            <person name="Zhang S."/>
            <person name="Li F."/>
            <person name="Wang L."/>
            <person name="Zhao D."/>
            <person name="Yun Q."/>
            <person name="Tala"/>
            <person name="Wang J."/>
            <person name="Sun G."/>
            <person name="Baabdullah M."/>
            <person name="Yu X."/>
            <person name="Hu S."/>
            <person name="Al-Mssallem I.S."/>
            <person name="Yu J."/>
        </authorList>
    </citation>
    <scope>NUCLEOTIDE SEQUENCE</scope>
</reference>
<keyword evidence="2" id="KW-1133">Transmembrane helix</keyword>
<feature type="non-terminal residue" evidence="3">
    <location>
        <position position="125"/>
    </location>
</feature>
<evidence type="ECO:0000256" key="2">
    <source>
        <dbReference type="SAM" id="Phobius"/>
    </source>
</evidence>
<name>A0A060BLZ9_9ACTN</name>
<sequence length="125" mass="14122">MVWWFAVIALIVVIWVAFRERDWRAWAILAGYGAMWLPWLQYTHRTIFQFYAVAFLPYVVLCAAFGLAYLTRTLSAPHAKARSFDVVFPPDPLNIPPSSSAQSHPGTHSRGCRDSPRDPALSEGT</sequence>
<keyword evidence="2" id="KW-0812">Transmembrane</keyword>
<feature type="transmembrane region" description="Helical" evidence="2">
    <location>
        <begin position="48"/>
        <end position="70"/>
    </location>
</feature>
<evidence type="ECO:0000256" key="1">
    <source>
        <dbReference type="SAM" id="MobiDB-lite"/>
    </source>
</evidence>
<protein>
    <submittedName>
        <fullName evidence="3">CAZy families GT39 protein</fullName>
    </submittedName>
</protein>
<dbReference type="AlphaFoldDB" id="A0A060BLZ9"/>
<proteinExistence type="predicted"/>